<dbReference type="GeneID" id="101501995"/>
<sequence length="160" mass="18138">MISSVNLFPIFILLQSKTSNKQPGKFDATTRIGAETAKVLAKRGVRVVVSARDLKKGCEVREKIQKESPNAEIILLEIYLSYLASLQRFCSEFLALELPHNILINNAGVYSQNIEFPEEKIEMTFATNYLASILKFEGHNIPLEEELILKICQLRPCRLL</sequence>
<dbReference type="PANTHER" id="PTHR48476">
    <property type="entry name" value="SHORT-CHAIN DEHYDROGENASE TIC 32, CHLOROPLASTIC-LIKE"/>
    <property type="match status" value="1"/>
</dbReference>
<keyword evidence="1" id="KW-1185">Reference proteome</keyword>
<organism evidence="1 2">
    <name type="scientific">Cicer arietinum</name>
    <name type="common">Chickpea</name>
    <name type="synonym">Garbanzo</name>
    <dbReference type="NCBI Taxonomy" id="3827"/>
    <lineage>
        <taxon>Eukaryota</taxon>
        <taxon>Viridiplantae</taxon>
        <taxon>Streptophyta</taxon>
        <taxon>Embryophyta</taxon>
        <taxon>Tracheophyta</taxon>
        <taxon>Spermatophyta</taxon>
        <taxon>Magnoliopsida</taxon>
        <taxon>eudicotyledons</taxon>
        <taxon>Gunneridae</taxon>
        <taxon>Pentapetalae</taxon>
        <taxon>rosids</taxon>
        <taxon>fabids</taxon>
        <taxon>Fabales</taxon>
        <taxon>Fabaceae</taxon>
        <taxon>Papilionoideae</taxon>
        <taxon>50 kb inversion clade</taxon>
        <taxon>NPAAA clade</taxon>
        <taxon>Hologalegina</taxon>
        <taxon>IRL clade</taxon>
        <taxon>Cicereae</taxon>
        <taxon>Cicer</taxon>
    </lineage>
</organism>
<dbReference type="RefSeq" id="XP_027186512.1">
    <property type="nucleotide sequence ID" value="XM_027330711.1"/>
</dbReference>
<dbReference type="PANTHER" id="PTHR48476:SF1">
    <property type="entry name" value="SHORT-CHAIN DEHYDROGENASE TIC 32, CHLOROPLASTIC-LIKE"/>
    <property type="match status" value="1"/>
</dbReference>
<evidence type="ECO:0000313" key="2">
    <source>
        <dbReference type="RefSeq" id="XP_027186512.1"/>
    </source>
</evidence>
<proteinExistence type="predicted"/>
<dbReference type="InterPro" id="IPR036291">
    <property type="entry name" value="NAD(P)-bd_dom_sf"/>
</dbReference>
<protein>
    <submittedName>
        <fullName evidence="2">Short-chain dehydrogenase TIC 32, chloroplastic-like isoform X3</fullName>
    </submittedName>
</protein>
<dbReference type="Pfam" id="PF00106">
    <property type="entry name" value="adh_short"/>
    <property type="match status" value="1"/>
</dbReference>
<dbReference type="InterPro" id="IPR055280">
    <property type="entry name" value="TIC32"/>
</dbReference>
<name>A0A3Q7Y6X4_CICAR</name>
<accession>A0A3Q7Y6X4</accession>
<dbReference type="AlphaFoldDB" id="A0A3Q7Y6X4"/>
<dbReference type="InterPro" id="IPR002347">
    <property type="entry name" value="SDR_fam"/>
</dbReference>
<dbReference type="Proteomes" id="UP000087171">
    <property type="component" value="Unplaced"/>
</dbReference>
<dbReference type="Gene3D" id="3.40.50.720">
    <property type="entry name" value="NAD(P)-binding Rossmann-like Domain"/>
    <property type="match status" value="1"/>
</dbReference>
<gene>
    <name evidence="2" type="primary">LOC101501995</name>
</gene>
<dbReference type="SUPFAM" id="SSF51735">
    <property type="entry name" value="NAD(P)-binding Rossmann-fold domains"/>
    <property type="match status" value="1"/>
</dbReference>
<evidence type="ECO:0000313" key="1">
    <source>
        <dbReference type="Proteomes" id="UP000087171"/>
    </source>
</evidence>
<reference evidence="2" key="1">
    <citation type="submission" date="2025-08" db="UniProtKB">
        <authorList>
            <consortium name="RefSeq"/>
        </authorList>
    </citation>
    <scope>IDENTIFICATION</scope>
    <source>
        <tissue evidence="2">Etiolated seedlings</tissue>
    </source>
</reference>